<feature type="transmembrane region" description="Helical" evidence="2">
    <location>
        <begin position="424"/>
        <end position="447"/>
    </location>
</feature>
<feature type="transmembrane region" description="Helical" evidence="2">
    <location>
        <begin position="385"/>
        <end position="404"/>
    </location>
</feature>
<evidence type="ECO:0000256" key="1">
    <source>
        <dbReference type="SAM" id="MobiDB-lite"/>
    </source>
</evidence>
<name>R7V1Y5_CAPTE</name>
<feature type="transmembrane region" description="Helical" evidence="2">
    <location>
        <begin position="214"/>
        <end position="235"/>
    </location>
</feature>
<dbReference type="EMBL" id="AMQN01005365">
    <property type="status" value="NOT_ANNOTATED_CDS"/>
    <property type="molecule type" value="Genomic_DNA"/>
</dbReference>
<feature type="transmembrane region" description="Helical" evidence="2">
    <location>
        <begin position="183"/>
        <end position="202"/>
    </location>
</feature>
<keyword evidence="2" id="KW-0812">Transmembrane</keyword>
<reference evidence="5" key="1">
    <citation type="submission" date="2012-12" db="EMBL/GenBank/DDBJ databases">
        <authorList>
            <person name="Hellsten U."/>
            <person name="Grimwood J."/>
            <person name="Chapman J.A."/>
            <person name="Shapiro H."/>
            <person name="Aerts A."/>
            <person name="Otillar R.P."/>
            <person name="Terry A.Y."/>
            <person name="Boore J.L."/>
            <person name="Simakov O."/>
            <person name="Marletaz F."/>
            <person name="Cho S.-J."/>
            <person name="Edsinger-Gonzales E."/>
            <person name="Havlak P."/>
            <person name="Kuo D.-H."/>
            <person name="Larsson T."/>
            <person name="Lv J."/>
            <person name="Arendt D."/>
            <person name="Savage R."/>
            <person name="Osoegawa K."/>
            <person name="de Jong P."/>
            <person name="Lindberg D.R."/>
            <person name="Seaver E.C."/>
            <person name="Weisblat D.A."/>
            <person name="Putnam N.H."/>
            <person name="Grigoriev I.V."/>
            <person name="Rokhsar D.S."/>
        </authorList>
    </citation>
    <scope>NUCLEOTIDE SEQUENCE</scope>
    <source>
        <strain evidence="5">I ESC-2004</strain>
    </source>
</reference>
<protein>
    <submittedName>
        <fullName evidence="3 4">Uncharacterized protein</fullName>
    </submittedName>
</protein>
<feature type="region of interest" description="Disordered" evidence="1">
    <location>
        <begin position="1"/>
        <end position="38"/>
    </location>
</feature>
<dbReference type="STRING" id="283909.R7V1Y5"/>
<feature type="transmembrane region" description="Helical" evidence="2">
    <location>
        <begin position="242"/>
        <end position="266"/>
    </location>
</feature>
<feature type="transmembrane region" description="Helical" evidence="2">
    <location>
        <begin position="144"/>
        <end position="163"/>
    </location>
</feature>
<dbReference type="OrthoDB" id="6148527at2759"/>
<feature type="compositionally biased region" description="Polar residues" evidence="1">
    <location>
        <begin position="27"/>
        <end position="38"/>
    </location>
</feature>
<keyword evidence="2" id="KW-0472">Membrane</keyword>
<feature type="transmembrane region" description="Helical" evidence="2">
    <location>
        <begin position="495"/>
        <end position="517"/>
    </location>
</feature>
<keyword evidence="5" id="KW-1185">Reference proteome</keyword>
<reference evidence="4" key="3">
    <citation type="submission" date="2015-06" db="UniProtKB">
        <authorList>
            <consortium name="EnsemblMetazoa"/>
        </authorList>
    </citation>
    <scope>IDENTIFICATION</scope>
</reference>
<feature type="transmembrane region" description="Helical" evidence="2">
    <location>
        <begin position="95"/>
        <end position="124"/>
    </location>
</feature>
<organism evidence="3">
    <name type="scientific">Capitella teleta</name>
    <name type="common">Polychaete worm</name>
    <dbReference type="NCBI Taxonomy" id="283909"/>
    <lineage>
        <taxon>Eukaryota</taxon>
        <taxon>Metazoa</taxon>
        <taxon>Spiralia</taxon>
        <taxon>Lophotrochozoa</taxon>
        <taxon>Annelida</taxon>
        <taxon>Polychaeta</taxon>
        <taxon>Sedentaria</taxon>
        <taxon>Scolecida</taxon>
        <taxon>Capitellidae</taxon>
        <taxon>Capitella</taxon>
    </lineage>
</organism>
<dbReference type="EnsemblMetazoa" id="CapteT201600">
    <property type="protein sequence ID" value="CapteP201600"/>
    <property type="gene ID" value="CapteG201600"/>
</dbReference>
<evidence type="ECO:0000256" key="2">
    <source>
        <dbReference type="SAM" id="Phobius"/>
    </source>
</evidence>
<accession>R7V1Y5</accession>
<feature type="transmembrane region" description="Helical" evidence="2">
    <location>
        <begin position="454"/>
        <end position="475"/>
    </location>
</feature>
<dbReference type="Proteomes" id="UP000014760">
    <property type="component" value="Unassembled WGS sequence"/>
</dbReference>
<feature type="non-terminal residue" evidence="3">
    <location>
        <position position="579"/>
    </location>
</feature>
<feature type="compositionally biased region" description="Low complexity" evidence="1">
    <location>
        <begin position="1"/>
        <end position="24"/>
    </location>
</feature>
<dbReference type="AlphaFoldDB" id="R7V1Y5"/>
<dbReference type="HOGENOM" id="CLU_471434_0_0_1"/>
<proteinExistence type="predicted"/>
<reference evidence="3 5" key="2">
    <citation type="journal article" date="2013" name="Nature">
        <title>Insights into bilaterian evolution from three spiralian genomes.</title>
        <authorList>
            <person name="Simakov O."/>
            <person name="Marletaz F."/>
            <person name="Cho S.J."/>
            <person name="Edsinger-Gonzales E."/>
            <person name="Havlak P."/>
            <person name="Hellsten U."/>
            <person name="Kuo D.H."/>
            <person name="Larsson T."/>
            <person name="Lv J."/>
            <person name="Arendt D."/>
            <person name="Savage R."/>
            <person name="Osoegawa K."/>
            <person name="de Jong P."/>
            <person name="Grimwood J."/>
            <person name="Chapman J.A."/>
            <person name="Shapiro H."/>
            <person name="Aerts A."/>
            <person name="Otillar R.P."/>
            <person name="Terry A.Y."/>
            <person name="Boore J.L."/>
            <person name="Grigoriev I.V."/>
            <person name="Lindberg D.R."/>
            <person name="Seaver E.C."/>
            <person name="Weisblat D.A."/>
            <person name="Putnam N.H."/>
            <person name="Rokhsar D.S."/>
        </authorList>
    </citation>
    <scope>NUCLEOTIDE SEQUENCE</scope>
    <source>
        <strain evidence="3 5">I ESC-2004</strain>
    </source>
</reference>
<evidence type="ECO:0000313" key="5">
    <source>
        <dbReference type="Proteomes" id="UP000014760"/>
    </source>
</evidence>
<evidence type="ECO:0000313" key="3">
    <source>
        <dbReference type="EMBL" id="ELU12554.1"/>
    </source>
</evidence>
<evidence type="ECO:0000313" key="4">
    <source>
        <dbReference type="EnsemblMetazoa" id="CapteP201600"/>
    </source>
</evidence>
<dbReference type="EMBL" id="KB295847">
    <property type="protein sequence ID" value="ELU12554.1"/>
    <property type="molecule type" value="Genomic_DNA"/>
</dbReference>
<dbReference type="OMA" id="WLPTYNG"/>
<keyword evidence="2" id="KW-1133">Transmembrane helix</keyword>
<sequence>MEGDRSSIGPVGPGDSPSPTTPGVQGLRSTPDPNNEASYWTSASLRHLDESVGSVDTEEPLTVDFASSLGNEVYNDDDDEDPHVYPTKCELFVKWFTMVLLFAGGLATLVFSKLAIVALGTALYVSRKNETTSTDKVAAKDNAASVFLMLVITLVFPYGLTLIRSIYTGGFTGDRLWPSPMAFLLGTVSSVLECFGICLFALEVLSKAPGYLNIWIMDGVFFVPILSHLISGLVHKTLNKKWMLFALVAALILEIIGIALTCLFELTVLGLKKHIAEIWPLPVSILCISFAWMPVLQQQQIMPTKRSLGDLIRRKPVLKRQDPSSGLHSRSISRMRDLQEIVSGSVTAQDVNVDLDALTDEDAVWLVMSYPQFSSRWKNSIIQSFLKIILTIGICFLLGHYLKVIDMKHLEAGFYAITPSHEDFNKFMCSVFCSLGAYLVGWIACTICLQKQCFALPLVLASPICLLVTILNHFYCVMPSWVKGDCGQIALHNLQVILPASLCLFAAQILSTSIFIFQTQTIVMQLESHLFWQPGYNSLFLEQWLLLNRKTVQSIQHLETQIQETLRSRVFICTTMYRE</sequence>
<gene>
    <name evidence="3" type="ORF">CAPTEDRAFT_201600</name>
</gene>